<name>A0A9W9B0B7_9AGAR</name>
<accession>A0A9W9B0B7</accession>
<evidence type="ECO:0000313" key="2">
    <source>
        <dbReference type="Proteomes" id="UP001150238"/>
    </source>
</evidence>
<comment type="caution">
    <text evidence="1">The sequence shown here is derived from an EMBL/GenBank/DDBJ whole genome shotgun (WGS) entry which is preliminary data.</text>
</comment>
<organism evidence="1 2">
    <name type="scientific">Lentinula lateritia</name>
    <dbReference type="NCBI Taxonomy" id="40482"/>
    <lineage>
        <taxon>Eukaryota</taxon>
        <taxon>Fungi</taxon>
        <taxon>Dikarya</taxon>
        <taxon>Basidiomycota</taxon>
        <taxon>Agaricomycotina</taxon>
        <taxon>Agaricomycetes</taxon>
        <taxon>Agaricomycetidae</taxon>
        <taxon>Agaricales</taxon>
        <taxon>Marasmiineae</taxon>
        <taxon>Omphalotaceae</taxon>
        <taxon>Lentinula</taxon>
    </lineage>
</organism>
<dbReference type="AlphaFoldDB" id="A0A9W9B0B7"/>
<proteinExistence type="predicted"/>
<evidence type="ECO:0000313" key="1">
    <source>
        <dbReference type="EMBL" id="KAJ4494942.1"/>
    </source>
</evidence>
<reference evidence="1" key="1">
    <citation type="submission" date="2022-08" db="EMBL/GenBank/DDBJ databases">
        <authorList>
            <consortium name="DOE Joint Genome Institute"/>
            <person name="Min B."/>
            <person name="Riley R."/>
            <person name="Sierra-Patev S."/>
            <person name="Naranjo-Ortiz M."/>
            <person name="Looney B."/>
            <person name="Konkel Z."/>
            <person name="Slot J.C."/>
            <person name="Sakamoto Y."/>
            <person name="Steenwyk J.L."/>
            <person name="Rokas A."/>
            <person name="Carro J."/>
            <person name="Camarero S."/>
            <person name="Ferreira P."/>
            <person name="Molpeceres G."/>
            <person name="Ruiz-Duenas F.J."/>
            <person name="Serrano A."/>
            <person name="Henrissat B."/>
            <person name="Drula E."/>
            <person name="Hughes K.W."/>
            <person name="Mata J.L."/>
            <person name="Ishikawa N.K."/>
            <person name="Vargas-Isla R."/>
            <person name="Ushijima S."/>
            <person name="Smith C.A."/>
            <person name="Ahrendt S."/>
            <person name="Andreopoulos W."/>
            <person name="He G."/>
            <person name="Labutti K."/>
            <person name="Lipzen A."/>
            <person name="Ng V."/>
            <person name="Sandor L."/>
            <person name="Barry K."/>
            <person name="Martinez A.T."/>
            <person name="Xiao Y."/>
            <person name="Gibbons J.G."/>
            <person name="Terashima K."/>
            <person name="Hibbett D.S."/>
            <person name="Grigoriev I.V."/>
        </authorList>
    </citation>
    <scope>NUCLEOTIDE SEQUENCE</scope>
    <source>
        <strain evidence="1">Sp2 HRB7682 ss15</strain>
    </source>
</reference>
<dbReference type="EMBL" id="JANVFS010000002">
    <property type="protein sequence ID" value="KAJ4494942.1"/>
    <property type="molecule type" value="Genomic_DNA"/>
</dbReference>
<sequence length="206" mass="23711">MEAKFDNKANILNARLLATHDNSPIYATKTNFTFRGRDITLLQDTNPALSTGSVTVGAIHWNDKIMEVNGQRKKVADLKEKRKDDDTRVFRRARYWRWSAERREYEIKYTNDEWTATTLKSDGTSKIVGRFAVPYRPHLFTKADPPFLSLTRTALAEDEIFLLLVFIYSEAKRQSDTVCLQYFCLSVNADLSCRTVLWGMARKGGD</sequence>
<gene>
    <name evidence="1" type="ORF">C8J55DRAFT_414702</name>
</gene>
<dbReference type="Proteomes" id="UP001150238">
    <property type="component" value="Unassembled WGS sequence"/>
</dbReference>
<protein>
    <submittedName>
        <fullName evidence="1">Uncharacterized protein</fullName>
    </submittedName>
</protein>
<reference evidence="1" key="2">
    <citation type="journal article" date="2023" name="Proc. Natl. Acad. Sci. U.S.A.">
        <title>A global phylogenomic analysis of the shiitake genus Lentinula.</title>
        <authorList>
            <person name="Sierra-Patev S."/>
            <person name="Min B."/>
            <person name="Naranjo-Ortiz M."/>
            <person name="Looney B."/>
            <person name="Konkel Z."/>
            <person name="Slot J.C."/>
            <person name="Sakamoto Y."/>
            <person name="Steenwyk J.L."/>
            <person name="Rokas A."/>
            <person name="Carro J."/>
            <person name="Camarero S."/>
            <person name="Ferreira P."/>
            <person name="Molpeceres G."/>
            <person name="Ruiz-Duenas F.J."/>
            <person name="Serrano A."/>
            <person name="Henrissat B."/>
            <person name="Drula E."/>
            <person name="Hughes K.W."/>
            <person name="Mata J.L."/>
            <person name="Ishikawa N.K."/>
            <person name="Vargas-Isla R."/>
            <person name="Ushijima S."/>
            <person name="Smith C.A."/>
            <person name="Donoghue J."/>
            <person name="Ahrendt S."/>
            <person name="Andreopoulos W."/>
            <person name="He G."/>
            <person name="LaButti K."/>
            <person name="Lipzen A."/>
            <person name="Ng V."/>
            <person name="Riley R."/>
            <person name="Sandor L."/>
            <person name="Barry K."/>
            <person name="Martinez A.T."/>
            <person name="Xiao Y."/>
            <person name="Gibbons J.G."/>
            <person name="Terashima K."/>
            <person name="Grigoriev I.V."/>
            <person name="Hibbett D."/>
        </authorList>
    </citation>
    <scope>NUCLEOTIDE SEQUENCE</scope>
    <source>
        <strain evidence="1">Sp2 HRB7682 ss15</strain>
    </source>
</reference>